<evidence type="ECO:0000313" key="1">
    <source>
        <dbReference type="EMBL" id="EDO44457.1"/>
    </source>
</evidence>
<protein>
    <submittedName>
        <fullName evidence="1">Uncharacterized protein</fullName>
    </submittedName>
</protein>
<organism evidence="1 2">
    <name type="scientific">Nematostella vectensis</name>
    <name type="common">Starlet sea anemone</name>
    <dbReference type="NCBI Taxonomy" id="45351"/>
    <lineage>
        <taxon>Eukaryota</taxon>
        <taxon>Metazoa</taxon>
        <taxon>Cnidaria</taxon>
        <taxon>Anthozoa</taxon>
        <taxon>Hexacorallia</taxon>
        <taxon>Actiniaria</taxon>
        <taxon>Edwardsiidae</taxon>
        <taxon>Nematostella</taxon>
    </lineage>
</organism>
<proteinExistence type="predicted"/>
<gene>
    <name evidence="1" type="ORF">NEMVEDRAFT_v1g241054</name>
</gene>
<reference evidence="1 2" key="1">
    <citation type="journal article" date="2007" name="Science">
        <title>Sea anemone genome reveals ancestral eumetazoan gene repertoire and genomic organization.</title>
        <authorList>
            <person name="Putnam N.H."/>
            <person name="Srivastava M."/>
            <person name="Hellsten U."/>
            <person name="Dirks B."/>
            <person name="Chapman J."/>
            <person name="Salamov A."/>
            <person name="Terry A."/>
            <person name="Shapiro H."/>
            <person name="Lindquist E."/>
            <person name="Kapitonov V.V."/>
            <person name="Jurka J."/>
            <person name="Genikhovich G."/>
            <person name="Grigoriev I.V."/>
            <person name="Lucas S.M."/>
            <person name="Steele R.E."/>
            <person name="Finnerty J.R."/>
            <person name="Technau U."/>
            <person name="Martindale M.Q."/>
            <person name="Rokhsar D.S."/>
        </authorList>
    </citation>
    <scope>NUCLEOTIDE SEQUENCE [LARGE SCALE GENOMIC DNA]</scope>
    <source>
        <strain evidence="2">CH2 X CH6</strain>
    </source>
</reference>
<dbReference type="Proteomes" id="UP000001593">
    <property type="component" value="Unassembled WGS sequence"/>
</dbReference>
<keyword evidence="2" id="KW-1185">Reference proteome</keyword>
<dbReference type="HOGENOM" id="CLU_1278986_0_0_1"/>
<name>A7RVV9_NEMVE</name>
<dbReference type="AlphaFoldDB" id="A7RVV9"/>
<sequence length="216" mass="26022">MRQTRHKDWTTTVREARTRSVPAGLPLHSSKCSFSGYNDRSRVYSSSLSSGRCGVRVHPRGSMYQGEDGQVRPPRQEAAIHVSRNNPHPYRIFFPFQTGDRLKTYMVWLPLDQQSKTTTNLPYIKPNPPPERRHKHVSLDNPYPYQSTYQAEIARMPILEKKGEWWYRVYLGKWWYRVYLWEWWYRVYLGKWRYRVYLGEWWYRVNLGEVVQGVSR</sequence>
<dbReference type="OMA" id="WWYRVYL"/>
<evidence type="ECO:0000313" key="2">
    <source>
        <dbReference type="Proteomes" id="UP000001593"/>
    </source>
</evidence>
<dbReference type="InParanoid" id="A7RVV9"/>
<dbReference type="EMBL" id="DS469544">
    <property type="protein sequence ID" value="EDO44457.1"/>
    <property type="molecule type" value="Genomic_DNA"/>
</dbReference>
<accession>A7RVV9</accession>